<feature type="compositionally biased region" description="Low complexity" evidence="1">
    <location>
        <begin position="1"/>
        <end position="13"/>
    </location>
</feature>
<proteinExistence type="predicted"/>
<dbReference type="Proteomes" id="UP000568022">
    <property type="component" value="Unassembled WGS sequence"/>
</dbReference>
<reference evidence="2 3" key="1">
    <citation type="submission" date="2020-08" db="EMBL/GenBank/DDBJ databases">
        <title>Genomic Encyclopedia of Type Strains, Phase III (KMG-III): the genomes of soil and plant-associated and newly described type strains.</title>
        <authorList>
            <person name="Whitman W."/>
        </authorList>
    </citation>
    <scope>NUCLEOTIDE SEQUENCE [LARGE SCALE GENOMIC DNA]</scope>
    <source>
        <strain evidence="2 3">CECT 3226</strain>
    </source>
</reference>
<evidence type="ECO:0000313" key="3">
    <source>
        <dbReference type="Proteomes" id="UP000568022"/>
    </source>
</evidence>
<feature type="region of interest" description="Disordered" evidence="1">
    <location>
        <begin position="1"/>
        <end position="39"/>
    </location>
</feature>
<organism evidence="2 3">
    <name type="scientific">Streptomyces griseoloalbus</name>
    <dbReference type="NCBI Taxonomy" id="67303"/>
    <lineage>
        <taxon>Bacteria</taxon>
        <taxon>Bacillati</taxon>
        <taxon>Actinomycetota</taxon>
        <taxon>Actinomycetes</taxon>
        <taxon>Kitasatosporales</taxon>
        <taxon>Streptomycetaceae</taxon>
        <taxon>Streptomyces</taxon>
    </lineage>
</organism>
<sequence>MSALTAPAVAPATPFRPTPPAGRTGFGGDHAVPTRRAAA</sequence>
<evidence type="ECO:0000256" key="1">
    <source>
        <dbReference type="SAM" id="MobiDB-lite"/>
    </source>
</evidence>
<comment type="caution">
    <text evidence="2">The sequence shown here is derived from an EMBL/GenBank/DDBJ whole genome shotgun (WGS) entry which is preliminary data.</text>
</comment>
<name>A0A7W8BTY8_9ACTN</name>
<accession>A0A7W8BTY8</accession>
<protein>
    <submittedName>
        <fullName evidence="2">Uncharacterized protein</fullName>
    </submittedName>
</protein>
<dbReference type="EMBL" id="JACHJE010000015">
    <property type="protein sequence ID" value="MBB5128847.1"/>
    <property type="molecule type" value="Genomic_DNA"/>
</dbReference>
<gene>
    <name evidence="2" type="ORF">FHS32_005624</name>
</gene>
<evidence type="ECO:0000313" key="2">
    <source>
        <dbReference type="EMBL" id="MBB5128847.1"/>
    </source>
</evidence>
<dbReference type="AlphaFoldDB" id="A0A7W8BTY8"/>
<keyword evidence="3" id="KW-1185">Reference proteome</keyword>